<evidence type="ECO:0000259" key="4">
    <source>
        <dbReference type="PROSITE" id="PS50043"/>
    </source>
</evidence>
<dbReference type="Gene3D" id="3.40.50.2300">
    <property type="match status" value="1"/>
</dbReference>
<gene>
    <name evidence="5" type="ORF">EV186_103451</name>
</gene>
<reference evidence="5 6" key="1">
    <citation type="submission" date="2019-03" db="EMBL/GenBank/DDBJ databases">
        <title>Genomic Encyclopedia of Type Strains, Phase IV (KMG-IV): sequencing the most valuable type-strain genomes for metagenomic binning, comparative biology and taxonomic classification.</title>
        <authorList>
            <person name="Goeker M."/>
        </authorList>
    </citation>
    <scope>NUCLEOTIDE SEQUENCE [LARGE SCALE GENOMIC DNA]</scope>
    <source>
        <strain evidence="5 6">DSM 45361</strain>
    </source>
</reference>
<dbReference type="GO" id="GO:0006355">
    <property type="term" value="P:regulation of DNA-templated transcription"/>
    <property type="evidence" value="ECO:0007669"/>
    <property type="project" value="InterPro"/>
</dbReference>
<evidence type="ECO:0000256" key="1">
    <source>
        <dbReference type="ARBA" id="ARBA00023015"/>
    </source>
</evidence>
<protein>
    <submittedName>
        <fullName evidence="5">LuxR family transcriptional regulator</fullName>
    </submittedName>
</protein>
<dbReference type="InterPro" id="IPR000792">
    <property type="entry name" value="Tscrpt_reg_LuxR_C"/>
</dbReference>
<dbReference type="SMART" id="SM00421">
    <property type="entry name" value="HTH_LUXR"/>
    <property type="match status" value="1"/>
</dbReference>
<dbReference type="AlphaFoldDB" id="A0A4R6SD14"/>
<keyword evidence="3" id="KW-0804">Transcription</keyword>
<dbReference type="PANTHER" id="PTHR44688">
    <property type="entry name" value="DNA-BINDING TRANSCRIPTIONAL ACTIVATOR DEVR_DOSR"/>
    <property type="match status" value="1"/>
</dbReference>
<sequence>MQTSVAERPVDSVKAVDIAAVADGRVRVAIISGDPLTADGVAAHLRGRHEVRLLPHGKHQSADIVLVLATEITEETLGWMQTVHEQSTNSSMRIVLVATSLREQHLTRAISYGLASVLPRQETGYDKIVRAVVDTHHGRPHMPERVVGWLVEQNRTVQRDVLAPRGLTAAGLETREVDVLKLLADGMDTGEIAATLNYSERTIKNVLHGLMSRLDLRNRSHAVAYALRTGAL</sequence>
<name>A0A4R6SD14_LABRH</name>
<keyword evidence="1" id="KW-0805">Transcription regulation</keyword>
<dbReference type="CDD" id="cd06170">
    <property type="entry name" value="LuxR_C_like"/>
    <property type="match status" value="1"/>
</dbReference>
<dbReference type="EMBL" id="SNXZ01000003">
    <property type="protein sequence ID" value="TDP97487.1"/>
    <property type="molecule type" value="Genomic_DNA"/>
</dbReference>
<dbReference type="Proteomes" id="UP000295444">
    <property type="component" value="Unassembled WGS sequence"/>
</dbReference>
<evidence type="ECO:0000256" key="3">
    <source>
        <dbReference type="ARBA" id="ARBA00023163"/>
    </source>
</evidence>
<dbReference type="PANTHER" id="PTHR44688:SF16">
    <property type="entry name" value="DNA-BINDING TRANSCRIPTIONAL ACTIVATOR DEVR_DOSR"/>
    <property type="match status" value="1"/>
</dbReference>
<comment type="caution">
    <text evidence="5">The sequence shown here is derived from an EMBL/GenBank/DDBJ whole genome shotgun (WGS) entry which is preliminary data.</text>
</comment>
<dbReference type="SUPFAM" id="SSF46894">
    <property type="entry name" value="C-terminal effector domain of the bipartite response regulators"/>
    <property type="match status" value="1"/>
</dbReference>
<dbReference type="GO" id="GO:0003677">
    <property type="term" value="F:DNA binding"/>
    <property type="evidence" value="ECO:0007669"/>
    <property type="project" value="UniProtKB-KW"/>
</dbReference>
<organism evidence="5 6">
    <name type="scientific">Labedaea rhizosphaerae</name>
    <dbReference type="NCBI Taxonomy" id="598644"/>
    <lineage>
        <taxon>Bacteria</taxon>
        <taxon>Bacillati</taxon>
        <taxon>Actinomycetota</taxon>
        <taxon>Actinomycetes</taxon>
        <taxon>Pseudonocardiales</taxon>
        <taxon>Pseudonocardiaceae</taxon>
        <taxon>Labedaea</taxon>
    </lineage>
</organism>
<evidence type="ECO:0000313" key="5">
    <source>
        <dbReference type="EMBL" id="TDP97487.1"/>
    </source>
</evidence>
<dbReference type="InterPro" id="IPR016032">
    <property type="entry name" value="Sig_transdc_resp-reg_C-effctor"/>
</dbReference>
<accession>A0A4R6SD14</accession>
<evidence type="ECO:0000256" key="2">
    <source>
        <dbReference type="ARBA" id="ARBA00023125"/>
    </source>
</evidence>
<dbReference type="PROSITE" id="PS50043">
    <property type="entry name" value="HTH_LUXR_2"/>
    <property type="match status" value="1"/>
</dbReference>
<proteinExistence type="predicted"/>
<evidence type="ECO:0000313" key="6">
    <source>
        <dbReference type="Proteomes" id="UP000295444"/>
    </source>
</evidence>
<keyword evidence="2" id="KW-0238">DNA-binding</keyword>
<feature type="domain" description="HTH luxR-type" evidence="4">
    <location>
        <begin position="165"/>
        <end position="230"/>
    </location>
</feature>
<dbReference type="Pfam" id="PF00196">
    <property type="entry name" value="GerE"/>
    <property type="match status" value="1"/>
</dbReference>
<dbReference type="PRINTS" id="PR00038">
    <property type="entry name" value="HTHLUXR"/>
</dbReference>
<keyword evidence="6" id="KW-1185">Reference proteome</keyword>